<keyword evidence="3" id="KW-0813">Transport</keyword>
<gene>
    <name evidence="7" type="ORF">PMEA_00018062</name>
</gene>
<evidence type="ECO:0000256" key="2">
    <source>
        <dbReference type="ARBA" id="ARBA00010704"/>
    </source>
</evidence>
<reference evidence="7 8" key="1">
    <citation type="submission" date="2022-05" db="EMBL/GenBank/DDBJ databases">
        <authorList>
            <consortium name="Genoscope - CEA"/>
            <person name="William W."/>
        </authorList>
    </citation>
    <scope>NUCLEOTIDE SEQUENCE [LARGE SCALE GENOMIC DNA]</scope>
</reference>
<dbReference type="EMBL" id="CALNXJ010000031">
    <property type="protein sequence ID" value="CAH3137402.1"/>
    <property type="molecule type" value="Genomic_DNA"/>
</dbReference>
<dbReference type="GO" id="GO:0032456">
    <property type="term" value="P:endocytic recycling"/>
    <property type="evidence" value="ECO:0007669"/>
    <property type="project" value="InterPro"/>
</dbReference>
<evidence type="ECO:0000256" key="4">
    <source>
        <dbReference type="ARBA" id="ARBA00022753"/>
    </source>
</evidence>
<evidence type="ECO:0000313" key="8">
    <source>
        <dbReference type="Proteomes" id="UP001159428"/>
    </source>
</evidence>
<keyword evidence="5" id="KW-0653">Protein transport</keyword>
<dbReference type="Proteomes" id="UP001159428">
    <property type="component" value="Unassembled WGS sequence"/>
</dbReference>
<accession>A0AAU9X5Z1</accession>
<dbReference type="PANTHER" id="PTHR13673">
    <property type="entry name" value="ESOPHAGEAL CANCER ASSOCIATED PROTEIN"/>
    <property type="match status" value="1"/>
</dbReference>
<proteinExistence type="inferred from homology"/>
<dbReference type="InterPro" id="IPR029705">
    <property type="entry name" value="VPS35L"/>
</dbReference>
<evidence type="ECO:0008006" key="9">
    <source>
        <dbReference type="Google" id="ProtNLM"/>
    </source>
</evidence>
<feature type="compositionally biased region" description="Polar residues" evidence="6">
    <location>
        <begin position="67"/>
        <end position="76"/>
    </location>
</feature>
<evidence type="ECO:0000256" key="1">
    <source>
        <dbReference type="ARBA" id="ARBA00004177"/>
    </source>
</evidence>
<dbReference type="AlphaFoldDB" id="A0AAU9X5Z1"/>
<feature type="compositionally biased region" description="Basic and acidic residues" evidence="6">
    <location>
        <begin position="81"/>
        <end position="97"/>
    </location>
</feature>
<evidence type="ECO:0000313" key="7">
    <source>
        <dbReference type="EMBL" id="CAH3137402.1"/>
    </source>
</evidence>
<dbReference type="PANTHER" id="PTHR13673:SF0">
    <property type="entry name" value="VPS35 ENDOSOMAL PROTEIN-SORTING FACTOR-LIKE"/>
    <property type="match status" value="1"/>
</dbReference>
<keyword evidence="8" id="KW-1185">Reference proteome</keyword>
<organism evidence="7 8">
    <name type="scientific">Pocillopora meandrina</name>
    <dbReference type="NCBI Taxonomy" id="46732"/>
    <lineage>
        <taxon>Eukaryota</taxon>
        <taxon>Metazoa</taxon>
        <taxon>Cnidaria</taxon>
        <taxon>Anthozoa</taxon>
        <taxon>Hexacorallia</taxon>
        <taxon>Scleractinia</taxon>
        <taxon>Astrocoeniina</taxon>
        <taxon>Pocilloporidae</taxon>
        <taxon>Pocillopora</taxon>
    </lineage>
</organism>
<protein>
    <recommendedName>
        <fullName evidence="9">VPS35 endosomal protein-sorting factor-like</fullName>
    </recommendedName>
</protein>
<evidence type="ECO:0000256" key="3">
    <source>
        <dbReference type="ARBA" id="ARBA00022448"/>
    </source>
</evidence>
<keyword evidence="4" id="KW-0967">Endosome</keyword>
<comment type="caution">
    <text evidence="7">The sequence shown here is derived from an EMBL/GenBank/DDBJ whole genome shotgun (WGS) entry which is preliminary data.</text>
</comment>
<comment type="similarity">
    <text evidence="2">Belongs to the VPS35L family.</text>
</comment>
<dbReference type="GO" id="GO:0005768">
    <property type="term" value="C:endosome"/>
    <property type="evidence" value="ECO:0007669"/>
    <property type="project" value="UniProtKB-SubCell"/>
</dbReference>
<feature type="region of interest" description="Disordered" evidence="6">
    <location>
        <begin position="1"/>
        <end position="99"/>
    </location>
</feature>
<evidence type="ECO:0000256" key="6">
    <source>
        <dbReference type="SAM" id="MobiDB-lite"/>
    </source>
</evidence>
<evidence type="ECO:0000256" key="5">
    <source>
        <dbReference type="ARBA" id="ARBA00022927"/>
    </source>
</evidence>
<sequence>MLPSETAIDHPLKLGSVINVDNSRKKSSTPSDSLSKGTPAADPSSLIQAKPDTFDGLDPLSMFAAQEASTKKTSPVSAPASKKEQSSSVSNKEKSQSDFKPWLKKRAGILAKYTTSQKLSISTSFLSSSEKSEKMVIKQQTTVADKVKHRLEQLDDFEEGSVKEMLNLSQQDYVKRIEELNQALITAWESDQRVKALKIAIQCAKLLADVSVIQFYPSKFVLVTDILDTFGKLVYERIFRKSSTFTPGSNIPTMLPENFTPDQVPDSAKETCRNWFYKIASVRELIPRFYVETAILKCYNFFTTGEFSQALVRLTKMIRGIGDPLVAVYARTYICRVGILVAPDVCDHLIENLFSFIVSYKQLQGDTVQNILAEQRLEMHQYLQLYPPALDWILQCIAEKSPESTLTDILNRCQKECNSALLLNSIITEFRPEYIAERALQFTELIRNCEEAGFPKHHLYKSLGMNLSQCDPPEAQRLQILSEVWKVVMKMKHPPVSNLTLNFSSVCNLLTLCNKSILKFYFLKGFHNRCKVSIVKFEKKKSAVSLNFVRANQYSSFVYKNFLSFHRFSQDYIGCAEAWIEYVCKNFTKREVNTLIGDVIKHMTPERAFEQHYPQLQSIISKVLDHMHDFSVLVSMDKFLPFLDMFQKESIRVDVCKLIVEAFVKYQEEPTNDPVVVNSLLYVCKTMHDSVNALTLIDERRVIGHLITGFLRKIDFGRDFERQLDSFVDARSSFSSLEAVLVMLVQSVNLLAMKTREVVKGNHTRKTASFIRACVAYCFITIPSIDDVFSRLKLYLLSGQVAMANQALSQADAFFRAAISLVAEVPRTIEIDHKVKSSEPYLLAYMNSFFSTLLVVPDSPDQGALHLVRGLLNVVQEYTWEINSGAKMSIYLNAVCLLSAMSQEYFIYHVDKVDSNDRLYGCDKKFLAEINRLVFTLMEAVFEHLKSLTSEEELKKQAAIAIGFFNRLLCHADLSQPQLATLALNLWNLAQKHGYGNTKYTMRTLEYVKQKGSSGHKEYAAIAQKMNLQTKI</sequence>
<comment type="subcellular location">
    <subcellularLocation>
        <location evidence="1">Endosome</location>
    </subcellularLocation>
</comment>
<name>A0AAU9X5Z1_9CNID</name>
<dbReference type="GO" id="GO:0015031">
    <property type="term" value="P:protein transport"/>
    <property type="evidence" value="ECO:0007669"/>
    <property type="project" value="UniProtKB-KW"/>
</dbReference>